<proteinExistence type="inferred from homology"/>
<feature type="domain" description="Peptidase M13 C-terminal" evidence="9">
    <location>
        <begin position="476"/>
        <end position="674"/>
    </location>
</feature>
<dbReference type="PRINTS" id="PR00786">
    <property type="entry name" value="NEPRILYSIN"/>
</dbReference>
<gene>
    <name evidence="11" type="ORF">GA0116948_10618</name>
</gene>
<dbReference type="InterPro" id="IPR042089">
    <property type="entry name" value="Peptidase_M13_dom_2"/>
</dbReference>
<protein>
    <submittedName>
        <fullName evidence="11">Endothelin-converting enzyme Metallo peptidase. MEROPS family M13</fullName>
    </submittedName>
</protein>
<evidence type="ECO:0000256" key="2">
    <source>
        <dbReference type="ARBA" id="ARBA00007357"/>
    </source>
</evidence>
<keyword evidence="6" id="KW-0862">Zinc</keyword>
<evidence type="ECO:0000256" key="6">
    <source>
        <dbReference type="ARBA" id="ARBA00022833"/>
    </source>
</evidence>
<comment type="cofactor">
    <cofactor evidence="1">
        <name>Zn(2+)</name>
        <dbReference type="ChEBI" id="CHEBI:29105"/>
    </cofactor>
</comment>
<dbReference type="CDD" id="cd08662">
    <property type="entry name" value="M13"/>
    <property type="match status" value="1"/>
</dbReference>
<keyword evidence="4" id="KW-0479">Metal-binding</keyword>
<feature type="signal peptide" evidence="8">
    <location>
        <begin position="1"/>
        <end position="20"/>
    </location>
</feature>
<keyword evidence="12" id="KW-1185">Reference proteome</keyword>
<dbReference type="Proteomes" id="UP000242818">
    <property type="component" value="Unassembled WGS sequence"/>
</dbReference>
<dbReference type="PROSITE" id="PS51885">
    <property type="entry name" value="NEPRILYSIN"/>
    <property type="match status" value="1"/>
</dbReference>
<dbReference type="InterPro" id="IPR000718">
    <property type="entry name" value="Peptidase_M13"/>
</dbReference>
<keyword evidence="8" id="KW-0732">Signal</keyword>
<evidence type="ECO:0000259" key="10">
    <source>
        <dbReference type="Pfam" id="PF05649"/>
    </source>
</evidence>
<dbReference type="PANTHER" id="PTHR11733">
    <property type="entry name" value="ZINC METALLOPROTEASE FAMILY M13 NEPRILYSIN-RELATED"/>
    <property type="match status" value="1"/>
</dbReference>
<dbReference type="AlphaFoldDB" id="A0A1C4DNP2"/>
<evidence type="ECO:0000256" key="5">
    <source>
        <dbReference type="ARBA" id="ARBA00022801"/>
    </source>
</evidence>
<dbReference type="SUPFAM" id="SSF55486">
    <property type="entry name" value="Metalloproteases ('zincins'), catalytic domain"/>
    <property type="match status" value="1"/>
</dbReference>
<evidence type="ECO:0000256" key="7">
    <source>
        <dbReference type="ARBA" id="ARBA00023049"/>
    </source>
</evidence>
<dbReference type="InterPro" id="IPR018497">
    <property type="entry name" value="Peptidase_M13_C"/>
</dbReference>
<organism evidence="11 12">
    <name type="scientific">Chitinophaga costaii</name>
    <dbReference type="NCBI Taxonomy" id="1335309"/>
    <lineage>
        <taxon>Bacteria</taxon>
        <taxon>Pseudomonadati</taxon>
        <taxon>Bacteroidota</taxon>
        <taxon>Chitinophagia</taxon>
        <taxon>Chitinophagales</taxon>
        <taxon>Chitinophagaceae</taxon>
        <taxon>Chitinophaga</taxon>
    </lineage>
</organism>
<dbReference type="Pfam" id="PF01431">
    <property type="entry name" value="Peptidase_M13"/>
    <property type="match status" value="1"/>
</dbReference>
<dbReference type="GO" id="GO:0004222">
    <property type="term" value="F:metalloendopeptidase activity"/>
    <property type="evidence" value="ECO:0007669"/>
    <property type="project" value="InterPro"/>
</dbReference>
<name>A0A1C4DNP2_9BACT</name>
<feature type="chain" id="PRO_5008690578" evidence="8">
    <location>
        <begin position="21"/>
        <end position="680"/>
    </location>
</feature>
<keyword evidence="3" id="KW-0645">Protease</keyword>
<evidence type="ECO:0000256" key="3">
    <source>
        <dbReference type="ARBA" id="ARBA00022670"/>
    </source>
</evidence>
<dbReference type="PANTHER" id="PTHR11733:SF167">
    <property type="entry name" value="FI17812P1-RELATED"/>
    <property type="match status" value="1"/>
</dbReference>
<dbReference type="Gene3D" id="1.10.1380.10">
    <property type="entry name" value="Neutral endopeptidase , domain2"/>
    <property type="match status" value="1"/>
</dbReference>
<evidence type="ECO:0000256" key="8">
    <source>
        <dbReference type="SAM" id="SignalP"/>
    </source>
</evidence>
<dbReference type="Gene3D" id="3.40.390.10">
    <property type="entry name" value="Collagenase (Catalytic Domain)"/>
    <property type="match status" value="1"/>
</dbReference>
<reference evidence="11 12" key="1">
    <citation type="submission" date="2016-08" db="EMBL/GenBank/DDBJ databases">
        <authorList>
            <person name="Seilhamer J.J."/>
        </authorList>
    </citation>
    <scope>NUCLEOTIDE SEQUENCE [LARGE SCALE GENOMIC DNA]</scope>
    <source>
        <strain evidence="11 12">A37T2</strain>
    </source>
</reference>
<dbReference type="GO" id="GO:0005886">
    <property type="term" value="C:plasma membrane"/>
    <property type="evidence" value="ECO:0007669"/>
    <property type="project" value="TreeGrafter"/>
</dbReference>
<comment type="similarity">
    <text evidence="2">Belongs to the peptidase M13 family.</text>
</comment>
<dbReference type="RefSeq" id="WP_205686053.1">
    <property type="nucleotide sequence ID" value="NZ_FMAR01000006.1"/>
</dbReference>
<evidence type="ECO:0000256" key="1">
    <source>
        <dbReference type="ARBA" id="ARBA00001947"/>
    </source>
</evidence>
<dbReference type="InterPro" id="IPR024079">
    <property type="entry name" value="MetalloPept_cat_dom_sf"/>
</dbReference>
<sequence length="680" mass="76192">MNINKAVMLALPAILVGAAAFVQRPPAKKPAKVPAFDLTSLDRSVDPCTDFDQFANGNWKKNNPIPGTESGWGAFNVLDKENKEVRVKGIILNIVQKSNLAKGTEEQQISDFYRSFVDTVTIAKRGVSPLAPWFDKINAVQTLADWAKVCGELQQYNISTIWGFGVGADAKNSKWNTLYEGQDGLTLGEKSYYERTDSATVKVRRELVATINQLASLAAFPETNPGQTILDFETKLAKFQLANVELRDPVKNYNKSNFAELKTLAPSFDWDGFTAAQGLTPDTIVLQNKQYLQQADALVKSTPIETLKLYTRWQLLGHYASLLSKPFDDANFHFFGTVMAGRKEQKDRVTRGIRATDAYLGMPLGKLFAKQYFPESSKQKVSEMIENVRTVFGQRIDQLSWMSDSTKKMAHTKLASFTYKIGYPDKWKDYSTIDINPATLVENVMATEKWRHKDNLSKLGKPVDKTDWGMTPQTVNAYYNPLNNEVVFPAGILQPPFFNPDADDAINYGGIIAVIGHEFTHGFDDEGSQYDADGNLKNWWTASDRANFDKLTSKYADYFSGIEVLPGFNINGKLTLGENTADLGGLTLAYYALKNSFKGKAEPKPIDGFTWQQRFFLGWAQVWHGNQTEASLRNQVQTNPHAPARNRINGPFPHLKEFADAWHCKNSKMALADTARVVIW</sequence>
<keyword evidence="5" id="KW-0378">Hydrolase</keyword>
<evidence type="ECO:0000256" key="4">
    <source>
        <dbReference type="ARBA" id="ARBA00022723"/>
    </source>
</evidence>
<dbReference type="STRING" id="1335309.GA0116948_10618"/>
<evidence type="ECO:0000259" key="9">
    <source>
        <dbReference type="Pfam" id="PF01431"/>
    </source>
</evidence>
<dbReference type="InterPro" id="IPR008753">
    <property type="entry name" value="Peptidase_M13_N"/>
</dbReference>
<evidence type="ECO:0000313" key="12">
    <source>
        <dbReference type="Proteomes" id="UP000242818"/>
    </source>
</evidence>
<evidence type="ECO:0000313" key="11">
    <source>
        <dbReference type="EMBL" id="SCC32911.1"/>
    </source>
</evidence>
<dbReference type="GO" id="GO:0046872">
    <property type="term" value="F:metal ion binding"/>
    <property type="evidence" value="ECO:0007669"/>
    <property type="project" value="UniProtKB-KW"/>
</dbReference>
<dbReference type="Pfam" id="PF05649">
    <property type="entry name" value="Peptidase_M13_N"/>
    <property type="match status" value="1"/>
</dbReference>
<dbReference type="EMBL" id="FMAR01000006">
    <property type="protein sequence ID" value="SCC32911.1"/>
    <property type="molecule type" value="Genomic_DNA"/>
</dbReference>
<dbReference type="GO" id="GO:0016485">
    <property type="term" value="P:protein processing"/>
    <property type="evidence" value="ECO:0007669"/>
    <property type="project" value="TreeGrafter"/>
</dbReference>
<feature type="domain" description="Peptidase M13 N-terminal" evidence="10">
    <location>
        <begin position="47"/>
        <end position="424"/>
    </location>
</feature>
<keyword evidence="7" id="KW-0482">Metalloprotease</keyword>
<accession>A0A1C4DNP2</accession>